<dbReference type="EMBL" id="MHNL01000001">
    <property type="protein sequence ID" value="OGZ46230.1"/>
    <property type="molecule type" value="Genomic_DNA"/>
</dbReference>
<dbReference type="STRING" id="1802115.A2756_06540"/>
<dbReference type="GO" id="GO:0003676">
    <property type="term" value="F:nucleic acid binding"/>
    <property type="evidence" value="ECO:0007669"/>
    <property type="project" value="InterPro"/>
</dbReference>
<name>A0A1G2G8C5_9BACT</name>
<comment type="caution">
    <text evidence="2">The sequence shown here is derived from an EMBL/GenBank/DDBJ whole genome shotgun (WGS) entry which is preliminary data.</text>
</comment>
<dbReference type="Pfam" id="PF02021">
    <property type="entry name" value="UPF0102"/>
    <property type="match status" value="1"/>
</dbReference>
<evidence type="ECO:0000256" key="1">
    <source>
        <dbReference type="ARBA" id="ARBA00006738"/>
    </source>
</evidence>
<evidence type="ECO:0000313" key="2">
    <source>
        <dbReference type="EMBL" id="OGZ46230.1"/>
    </source>
</evidence>
<dbReference type="SUPFAM" id="SSF52980">
    <property type="entry name" value="Restriction endonuclease-like"/>
    <property type="match status" value="1"/>
</dbReference>
<evidence type="ECO:0000313" key="3">
    <source>
        <dbReference type="Proteomes" id="UP000177785"/>
    </source>
</evidence>
<protein>
    <submittedName>
        <fullName evidence="2">Uncharacterized protein</fullName>
    </submittedName>
</protein>
<dbReference type="InterPro" id="IPR011335">
    <property type="entry name" value="Restrct_endonuc-II-like"/>
</dbReference>
<accession>A0A1G2G8C5</accession>
<dbReference type="Proteomes" id="UP000177785">
    <property type="component" value="Unassembled WGS sequence"/>
</dbReference>
<dbReference type="InterPro" id="IPR003509">
    <property type="entry name" value="UPF0102_YraN-like"/>
</dbReference>
<sequence length="147" mass="16765">MVYKRLIGDLGEDLVVRHISNLGHSILNRNYLKRSGEIDIVSKKDGIIHFLEVKTKNISVPHETDDAPDVGSISILNVSSDDYINFSEFPEENVHDLKKLRMAKVIDEYLREFGFVGYQEFDVDIAAVLLDIRARKAKIRITPNVIL</sequence>
<dbReference type="PANTHER" id="PTHR34039">
    <property type="entry name" value="UPF0102 PROTEIN YRAN"/>
    <property type="match status" value="1"/>
</dbReference>
<reference evidence="2 3" key="1">
    <citation type="journal article" date="2016" name="Nat. Commun.">
        <title>Thousands of microbial genomes shed light on interconnected biogeochemical processes in an aquifer system.</title>
        <authorList>
            <person name="Anantharaman K."/>
            <person name="Brown C.T."/>
            <person name="Hug L.A."/>
            <person name="Sharon I."/>
            <person name="Castelle C.J."/>
            <person name="Probst A.J."/>
            <person name="Thomas B.C."/>
            <person name="Singh A."/>
            <person name="Wilkins M.J."/>
            <person name="Karaoz U."/>
            <person name="Brodie E.L."/>
            <person name="Williams K.H."/>
            <person name="Hubbard S.S."/>
            <person name="Banfield J.F."/>
        </authorList>
    </citation>
    <scope>NUCLEOTIDE SEQUENCE [LARGE SCALE GENOMIC DNA]</scope>
</reference>
<dbReference type="Gene3D" id="3.40.1350.10">
    <property type="match status" value="1"/>
</dbReference>
<proteinExistence type="inferred from homology"/>
<gene>
    <name evidence="2" type="ORF">A2756_06540</name>
</gene>
<dbReference type="InterPro" id="IPR011856">
    <property type="entry name" value="tRNA_endonuc-like_dom_sf"/>
</dbReference>
<comment type="similarity">
    <text evidence="1">Belongs to the UPF0102 family.</text>
</comment>
<dbReference type="AlphaFoldDB" id="A0A1G2G8C5"/>
<dbReference type="PANTHER" id="PTHR34039:SF1">
    <property type="entry name" value="UPF0102 PROTEIN YRAN"/>
    <property type="match status" value="1"/>
</dbReference>
<organism evidence="2 3">
    <name type="scientific">Candidatus Ryanbacteria bacterium RIFCSPHIGHO2_01_FULL_48_27</name>
    <dbReference type="NCBI Taxonomy" id="1802115"/>
    <lineage>
        <taxon>Bacteria</taxon>
        <taxon>Candidatus Ryaniibacteriota</taxon>
    </lineage>
</organism>